<reference evidence="3" key="1">
    <citation type="submission" date="2017-05" db="EMBL/GenBank/DDBJ databases">
        <authorList>
            <person name="Sung H."/>
        </authorList>
    </citation>
    <scope>NUCLEOTIDE SEQUENCE [LARGE SCALE GENOMIC DNA]</scope>
    <source>
        <strain evidence="3">AR23208</strain>
    </source>
</reference>
<sequence>MDFGFMSNSVGKLIQVERGGPDKIKGKLLGIKGDHLAVETENGVVYVHTPHVKTISEPIVVEKQAENAEPAGVPAAPPVVLEADDFNSLIGQMEHKYVKINQGGPNALEGVVLLQREGVVTIVHKMKDYVHYPIYHIKTITWIINAMKQEEKKDDNKNAKNDNKKEDNK</sequence>
<dbReference type="Proteomes" id="UP000195437">
    <property type="component" value="Chromosome"/>
</dbReference>
<dbReference type="EMBL" id="CP021434">
    <property type="protein sequence ID" value="ARU62820.1"/>
    <property type="molecule type" value="Genomic_DNA"/>
</dbReference>
<evidence type="ECO:0000313" key="3">
    <source>
        <dbReference type="Proteomes" id="UP000195437"/>
    </source>
</evidence>
<evidence type="ECO:0000313" key="2">
    <source>
        <dbReference type="EMBL" id="ARU62820.1"/>
    </source>
</evidence>
<organism evidence="2 3">
    <name type="scientific">Tumebacillus avium</name>
    <dbReference type="NCBI Taxonomy" id="1903704"/>
    <lineage>
        <taxon>Bacteria</taxon>
        <taxon>Bacillati</taxon>
        <taxon>Bacillota</taxon>
        <taxon>Bacilli</taxon>
        <taxon>Bacillales</taxon>
        <taxon>Alicyclobacillaceae</taxon>
        <taxon>Tumebacillus</taxon>
    </lineage>
</organism>
<accession>A0A1Y0IRE0</accession>
<dbReference type="KEGG" id="tum:CBW65_18960"/>
<protein>
    <recommendedName>
        <fullName evidence="4">DUF2642 domain-containing protein</fullName>
    </recommendedName>
</protein>
<dbReference type="RefSeq" id="WP_087458170.1">
    <property type="nucleotide sequence ID" value="NZ_CP021434.1"/>
</dbReference>
<evidence type="ECO:0008006" key="4">
    <source>
        <dbReference type="Google" id="ProtNLM"/>
    </source>
</evidence>
<gene>
    <name evidence="2" type="ORF">CBW65_18960</name>
</gene>
<feature type="region of interest" description="Disordered" evidence="1">
    <location>
        <begin position="150"/>
        <end position="169"/>
    </location>
</feature>
<dbReference type="OrthoDB" id="2452727at2"/>
<proteinExistence type="predicted"/>
<evidence type="ECO:0000256" key="1">
    <source>
        <dbReference type="SAM" id="MobiDB-lite"/>
    </source>
</evidence>
<name>A0A1Y0IRE0_9BACL</name>
<keyword evidence="3" id="KW-1185">Reference proteome</keyword>
<dbReference type="AlphaFoldDB" id="A0A1Y0IRE0"/>